<evidence type="ECO:0000256" key="1">
    <source>
        <dbReference type="SAM" id="MobiDB-lite"/>
    </source>
</evidence>
<feature type="transmembrane region" description="Helical" evidence="2">
    <location>
        <begin position="6"/>
        <end position="27"/>
    </location>
</feature>
<dbReference type="AlphaFoldDB" id="A0A1C5IZB4"/>
<keyword evidence="2" id="KW-1133">Transmembrane helix</keyword>
<evidence type="ECO:0000256" key="2">
    <source>
        <dbReference type="SAM" id="Phobius"/>
    </source>
</evidence>
<sequence length="186" mass="21194">MNWSTLAGTILTLAAGALIGLVPALLIERRKERRQLATRWDAPLYELSVEFASAVRIFRHAASRLADASDPVDHRERTEEERQRLNALLEQIRLVGDERVQRAARMVVRHSWAVLRVVEGHEDERAAEYPGRSPETRLTDALHEFIRAVRVQLRVPNAERIASDEPDDWPELAGGQRPFRIGLPSR</sequence>
<keyword evidence="4" id="KW-1185">Reference proteome</keyword>
<dbReference type="Proteomes" id="UP000198215">
    <property type="component" value="Chromosome I"/>
</dbReference>
<dbReference type="EMBL" id="LT607753">
    <property type="protein sequence ID" value="SCG63697.1"/>
    <property type="molecule type" value="Genomic_DNA"/>
</dbReference>
<evidence type="ECO:0000313" key="4">
    <source>
        <dbReference type="Proteomes" id="UP000198215"/>
    </source>
</evidence>
<organism evidence="3 4">
    <name type="scientific">Micromonospora coxensis</name>
    <dbReference type="NCBI Taxonomy" id="356852"/>
    <lineage>
        <taxon>Bacteria</taxon>
        <taxon>Bacillati</taxon>
        <taxon>Actinomycetota</taxon>
        <taxon>Actinomycetes</taxon>
        <taxon>Micromonosporales</taxon>
        <taxon>Micromonosporaceae</taxon>
        <taxon>Micromonospora</taxon>
    </lineage>
</organism>
<evidence type="ECO:0000313" key="3">
    <source>
        <dbReference type="EMBL" id="SCG63697.1"/>
    </source>
</evidence>
<protein>
    <submittedName>
        <fullName evidence="3">Uncharacterized protein</fullName>
    </submittedName>
</protein>
<gene>
    <name evidence="3" type="ORF">GA0070614_3691</name>
</gene>
<keyword evidence="2" id="KW-0472">Membrane</keyword>
<accession>A0A1C5IZB4</accession>
<dbReference type="RefSeq" id="WP_088977104.1">
    <property type="nucleotide sequence ID" value="NZ_LT607753.1"/>
</dbReference>
<reference evidence="4" key="1">
    <citation type="submission" date="2016-06" db="EMBL/GenBank/DDBJ databases">
        <authorList>
            <person name="Varghese N."/>
            <person name="Submissions Spin"/>
        </authorList>
    </citation>
    <scope>NUCLEOTIDE SEQUENCE [LARGE SCALE GENOMIC DNA]</scope>
    <source>
        <strain evidence="4">DSM 45161</strain>
    </source>
</reference>
<name>A0A1C5IZB4_9ACTN</name>
<dbReference type="OrthoDB" id="3365591at2"/>
<proteinExistence type="predicted"/>
<feature type="region of interest" description="Disordered" evidence="1">
    <location>
        <begin position="163"/>
        <end position="186"/>
    </location>
</feature>
<keyword evidence="2" id="KW-0812">Transmembrane</keyword>